<dbReference type="Proteomes" id="UP000054843">
    <property type="component" value="Unassembled WGS sequence"/>
</dbReference>
<proteinExistence type="predicted"/>
<protein>
    <submittedName>
        <fullName evidence="1">Uncharacterized protein</fullName>
    </submittedName>
</protein>
<evidence type="ECO:0000313" key="1">
    <source>
        <dbReference type="EMBL" id="KRZ72867.1"/>
    </source>
</evidence>
<dbReference type="AlphaFoldDB" id="A0A0V1MMR2"/>
<evidence type="ECO:0000313" key="2">
    <source>
        <dbReference type="Proteomes" id="UP000054843"/>
    </source>
</evidence>
<reference evidence="1 2" key="1">
    <citation type="submission" date="2015-01" db="EMBL/GenBank/DDBJ databases">
        <title>Evolution of Trichinella species and genotypes.</title>
        <authorList>
            <person name="Korhonen P.K."/>
            <person name="Edoardo P."/>
            <person name="Giuseppe L.R."/>
            <person name="Gasser R.B."/>
        </authorList>
    </citation>
    <scope>NUCLEOTIDE SEQUENCE [LARGE SCALE GENOMIC DNA]</scope>
    <source>
        <strain evidence="1">ISS1980</strain>
    </source>
</reference>
<dbReference type="EMBL" id="JYDO01000072">
    <property type="protein sequence ID" value="KRZ72867.1"/>
    <property type="molecule type" value="Genomic_DNA"/>
</dbReference>
<gene>
    <name evidence="1" type="ORF">T10_488</name>
</gene>
<name>A0A0V1MMR2_9BILA</name>
<organism evidence="1 2">
    <name type="scientific">Trichinella papuae</name>
    <dbReference type="NCBI Taxonomy" id="268474"/>
    <lineage>
        <taxon>Eukaryota</taxon>
        <taxon>Metazoa</taxon>
        <taxon>Ecdysozoa</taxon>
        <taxon>Nematoda</taxon>
        <taxon>Enoplea</taxon>
        <taxon>Dorylaimia</taxon>
        <taxon>Trichinellida</taxon>
        <taxon>Trichinellidae</taxon>
        <taxon>Trichinella</taxon>
    </lineage>
</organism>
<keyword evidence="2" id="KW-1185">Reference proteome</keyword>
<comment type="caution">
    <text evidence="1">The sequence shown here is derived from an EMBL/GenBank/DDBJ whole genome shotgun (WGS) entry which is preliminary data.</text>
</comment>
<sequence length="66" mass="7852">MNLRRTDKIGGFIFVDSFEGSILSALYRKAETRAWRLGFKHVRREVYKKRVKILTSWTALNQSYEL</sequence>
<accession>A0A0V1MMR2</accession>